<feature type="compositionally biased region" description="Basic and acidic residues" evidence="1">
    <location>
        <begin position="1"/>
        <end position="11"/>
    </location>
</feature>
<gene>
    <name evidence="2" type="ORF">I7412_30740</name>
</gene>
<accession>A0A937RJH2</accession>
<feature type="region of interest" description="Disordered" evidence="1">
    <location>
        <begin position="1"/>
        <end position="33"/>
    </location>
</feature>
<dbReference type="RefSeq" id="WP_203006222.1">
    <property type="nucleotide sequence ID" value="NZ_JADWYU010000203.1"/>
</dbReference>
<protein>
    <submittedName>
        <fullName evidence="2">Uncharacterized protein</fullName>
    </submittedName>
</protein>
<sequence>MKIHKLDDQARRRPWSRGDGPAARGHGPRGQRGWTAVAGALGIGATVLLAACSDSSDLSGPPAGAGGPAVAPAEATEATEAACDAALASDWVNIPGINPSQPPASAAELAAWATPLQTQLATLRAGVPASLTSQIDALDGVVRDAKDGKQVPTEDASLGAALTAVNGWAYDSCGYTTLDVTNSDGSALSGVSTSLPAGPVALKFTNAGSDPAKAGFILLIGKVRDGETATAADVRAGTAVLQEVSDIVGVAQPVGSGPAYGLTTLGPGRYIVSTPVGTPPEFATILASDLEVS</sequence>
<evidence type="ECO:0000313" key="2">
    <source>
        <dbReference type="EMBL" id="MBL7631460.1"/>
    </source>
</evidence>
<dbReference type="EMBL" id="JAEACQ010000272">
    <property type="protein sequence ID" value="MBL7631460.1"/>
    <property type="molecule type" value="Genomic_DNA"/>
</dbReference>
<reference evidence="2" key="1">
    <citation type="submission" date="2020-12" db="EMBL/GenBank/DDBJ databases">
        <title>Genomic characterization of non-nitrogen-fixing Frankia strains.</title>
        <authorList>
            <person name="Carlos-Shanley C."/>
            <person name="Guerra T."/>
            <person name="Hahn D."/>
        </authorList>
    </citation>
    <scope>NUCLEOTIDE SEQUENCE</scope>
    <source>
        <strain evidence="2">CN6</strain>
    </source>
</reference>
<name>A0A937RJH2_9ACTN</name>
<organism evidence="2 3">
    <name type="scientific">Frankia nepalensis</name>
    <dbReference type="NCBI Taxonomy" id="1836974"/>
    <lineage>
        <taxon>Bacteria</taxon>
        <taxon>Bacillati</taxon>
        <taxon>Actinomycetota</taxon>
        <taxon>Actinomycetes</taxon>
        <taxon>Frankiales</taxon>
        <taxon>Frankiaceae</taxon>
        <taxon>Frankia</taxon>
    </lineage>
</organism>
<proteinExistence type="predicted"/>
<keyword evidence="3" id="KW-1185">Reference proteome</keyword>
<evidence type="ECO:0000256" key="1">
    <source>
        <dbReference type="SAM" id="MobiDB-lite"/>
    </source>
</evidence>
<comment type="caution">
    <text evidence="2">The sequence shown here is derived from an EMBL/GenBank/DDBJ whole genome shotgun (WGS) entry which is preliminary data.</text>
</comment>
<dbReference type="Proteomes" id="UP000604475">
    <property type="component" value="Unassembled WGS sequence"/>
</dbReference>
<dbReference type="AlphaFoldDB" id="A0A937RJH2"/>
<evidence type="ECO:0000313" key="3">
    <source>
        <dbReference type="Proteomes" id="UP000604475"/>
    </source>
</evidence>